<proteinExistence type="predicted"/>
<protein>
    <submittedName>
        <fullName evidence="1">Uncharacterized protein</fullName>
    </submittedName>
</protein>
<dbReference type="SUPFAM" id="SSF81301">
    <property type="entry name" value="Nucleotidyltransferase"/>
    <property type="match status" value="1"/>
</dbReference>
<evidence type="ECO:0000313" key="2">
    <source>
        <dbReference type="Proteomes" id="UP000053257"/>
    </source>
</evidence>
<dbReference type="Proteomes" id="UP000053257">
    <property type="component" value="Unassembled WGS sequence"/>
</dbReference>
<evidence type="ECO:0000313" key="1">
    <source>
        <dbReference type="EMBL" id="KIP07745.1"/>
    </source>
</evidence>
<dbReference type="HOGENOM" id="CLU_047728_0_0_1"/>
<sequence>MSYGSPTKQEVLNVAREAISVFSSHGLSCYLVGGVACALFGNSRNPNDVDLVVLTSLYGQESLKRLLVDRPGSKFYLVPACTPGATYKVLWYRLRGSLLYSRSRALDSCKVDILIPGIMNIPSVPRDKILHIDSLPVMPIIPLILLKLQAWEDHRNSDKSYYREKQWTDVADLERMLPIAVRQGASLAKDAWLPRTFVSAAKTRVENYLMVYSGQASMWEAIGARPVAQSRRRAPTPAKARTRREARTSMDELGGIFAGSLRF</sequence>
<accession>A0A0C3SB91</accession>
<name>A0A0C3SB91_PHLG1</name>
<dbReference type="EMBL" id="KN840491">
    <property type="protein sequence ID" value="KIP07745.1"/>
    <property type="molecule type" value="Genomic_DNA"/>
</dbReference>
<dbReference type="InterPro" id="IPR043519">
    <property type="entry name" value="NT_sf"/>
</dbReference>
<dbReference type="AlphaFoldDB" id="A0A0C3SB91"/>
<dbReference type="OrthoDB" id="3133286at2759"/>
<organism evidence="1 2">
    <name type="scientific">Phlebiopsis gigantea (strain 11061_1 CR5-6)</name>
    <name type="common">White-rot fungus</name>
    <name type="synonym">Peniophora gigantea</name>
    <dbReference type="NCBI Taxonomy" id="745531"/>
    <lineage>
        <taxon>Eukaryota</taxon>
        <taxon>Fungi</taxon>
        <taxon>Dikarya</taxon>
        <taxon>Basidiomycota</taxon>
        <taxon>Agaricomycotina</taxon>
        <taxon>Agaricomycetes</taxon>
        <taxon>Polyporales</taxon>
        <taxon>Phanerochaetaceae</taxon>
        <taxon>Phlebiopsis</taxon>
    </lineage>
</organism>
<keyword evidence="2" id="KW-1185">Reference proteome</keyword>
<gene>
    <name evidence="1" type="ORF">PHLGIDRAFT_407778</name>
</gene>
<reference evidence="1 2" key="1">
    <citation type="journal article" date="2014" name="PLoS Genet.">
        <title>Analysis of the Phlebiopsis gigantea genome, transcriptome and secretome provides insight into its pioneer colonization strategies of wood.</title>
        <authorList>
            <person name="Hori C."/>
            <person name="Ishida T."/>
            <person name="Igarashi K."/>
            <person name="Samejima M."/>
            <person name="Suzuki H."/>
            <person name="Master E."/>
            <person name="Ferreira P."/>
            <person name="Ruiz-Duenas F.J."/>
            <person name="Held B."/>
            <person name="Canessa P."/>
            <person name="Larrondo L.F."/>
            <person name="Schmoll M."/>
            <person name="Druzhinina I.S."/>
            <person name="Kubicek C.P."/>
            <person name="Gaskell J.A."/>
            <person name="Kersten P."/>
            <person name="St John F."/>
            <person name="Glasner J."/>
            <person name="Sabat G."/>
            <person name="Splinter BonDurant S."/>
            <person name="Syed K."/>
            <person name="Yadav J."/>
            <person name="Mgbeahuruike A.C."/>
            <person name="Kovalchuk A."/>
            <person name="Asiegbu F.O."/>
            <person name="Lackner G."/>
            <person name="Hoffmeister D."/>
            <person name="Rencoret J."/>
            <person name="Gutierrez A."/>
            <person name="Sun H."/>
            <person name="Lindquist E."/>
            <person name="Barry K."/>
            <person name="Riley R."/>
            <person name="Grigoriev I.V."/>
            <person name="Henrissat B."/>
            <person name="Kues U."/>
            <person name="Berka R.M."/>
            <person name="Martinez A.T."/>
            <person name="Covert S.F."/>
            <person name="Blanchette R.A."/>
            <person name="Cullen D."/>
        </authorList>
    </citation>
    <scope>NUCLEOTIDE SEQUENCE [LARGE SCALE GENOMIC DNA]</scope>
    <source>
        <strain evidence="1 2">11061_1 CR5-6</strain>
    </source>
</reference>
<dbReference type="Gene3D" id="3.30.460.40">
    <property type="match status" value="1"/>
</dbReference>